<gene>
    <name evidence="1" type="ORF">PXEA_LOCUS36087</name>
</gene>
<organism evidence="1 2">
    <name type="scientific">Protopolystoma xenopodis</name>
    <dbReference type="NCBI Taxonomy" id="117903"/>
    <lineage>
        <taxon>Eukaryota</taxon>
        <taxon>Metazoa</taxon>
        <taxon>Spiralia</taxon>
        <taxon>Lophotrochozoa</taxon>
        <taxon>Platyhelminthes</taxon>
        <taxon>Monogenea</taxon>
        <taxon>Polyopisthocotylea</taxon>
        <taxon>Polystomatidea</taxon>
        <taxon>Polystomatidae</taxon>
        <taxon>Protopolystoma</taxon>
    </lineage>
</organism>
<evidence type="ECO:0000313" key="1">
    <source>
        <dbReference type="EMBL" id="VEL42647.1"/>
    </source>
</evidence>
<name>A0A3S5B0W5_9PLAT</name>
<proteinExistence type="predicted"/>
<evidence type="ECO:0000313" key="2">
    <source>
        <dbReference type="Proteomes" id="UP000784294"/>
    </source>
</evidence>
<comment type="caution">
    <text evidence="1">The sequence shown here is derived from an EMBL/GenBank/DDBJ whole genome shotgun (WGS) entry which is preliminary data.</text>
</comment>
<keyword evidence="2" id="KW-1185">Reference proteome</keyword>
<dbReference type="EMBL" id="CAAALY010275628">
    <property type="protein sequence ID" value="VEL42647.1"/>
    <property type="molecule type" value="Genomic_DNA"/>
</dbReference>
<dbReference type="AlphaFoldDB" id="A0A3S5B0W5"/>
<reference evidence="1" key="1">
    <citation type="submission" date="2018-11" db="EMBL/GenBank/DDBJ databases">
        <authorList>
            <consortium name="Pathogen Informatics"/>
        </authorList>
    </citation>
    <scope>NUCLEOTIDE SEQUENCE</scope>
</reference>
<protein>
    <submittedName>
        <fullName evidence="1">Uncharacterized protein</fullName>
    </submittedName>
</protein>
<sequence length="159" mass="18065">MVDDPSSQASREETCGPTEVRVTRAFLALSHAEQLPSRTMILPYDLLLVPPPNCPFNSPRQPPSAPPTTLLDTFQAAHQPYVQFQRLRAYYKQRHTHAHLVAISKPRTSLASVTETIFQALLNMLIHETRVVCSLSRKEFWLLSAWPNNLHSRSNIPRV</sequence>
<accession>A0A3S5B0W5</accession>
<dbReference type="Proteomes" id="UP000784294">
    <property type="component" value="Unassembled WGS sequence"/>
</dbReference>